<keyword evidence="5" id="KW-0812">Transmembrane</keyword>
<feature type="domain" description="LRRCT" evidence="6">
    <location>
        <begin position="275"/>
        <end position="324"/>
    </location>
</feature>
<dbReference type="InterPro" id="IPR032675">
    <property type="entry name" value="LRR_dom_sf"/>
</dbReference>
<evidence type="ECO:0000313" key="8">
    <source>
        <dbReference type="RefSeq" id="XP_019890243.2"/>
    </source>
</evidence>
<evidence type="ECO:0000256" key="4">
    <source>
        <dbReference type="SAM" id="MobiDB-lite"/>
    </source>
</evidence>
<dbReference type="InterPro" id="IPR003591">
    <property type="entry name" value="Leu-rich_rpt_typical-subtyp"/>
</dbReference>
<dbReference type="PANTHER" id="PTHR24369">
    <property type="entry name" value="ANTIGEN BSP, PUTATIVE-RELATED"/>
    <property type="match status" value="1"/>
</dbReference>
<dbReference type="SMART" id="SM00082">
    <property type="entry name" value="LRRCT"/>
    <property type="match status" value="1"/>
</dbReference>
<evidence type="ECO:0000256" key="3">
    <source>
        <dbReference type="ARBA" id="ARBA00022737"/>
    </source>
</evidence>
<dbReference type="SMART" id="SM00369">
    <property type="entry name" value="LRR_TYP"/>
    <property type="match status" value="4"/>
</dbReference>
<protein>
    <submittedName>
        <fullName evidence="8">Uncharacterized protein LOC109611641</fullName>
    </submittedName>
</protein>
<accession>A0A9J7DBB3</accession>
<dbReference type="Gene3D" id="3.80.10.10">
    <property type="entry name" value="Ribonuclease Inhibitor"/>
    <property type="match status" value="2"/>
</dbReference>
<dbReference type="RefSeq" id="XP_019890243.2">
    <property type="nucleotide sequence ID" value="XM_020034684.2"/>
</dbReference>
<dbReference type="OrthoDB" id="26525at2759"/>
<keyword evidence="5" id="KW-1133">Transmembrane helix</keyword>
<gene>
    <name evidence="8" type="primary">LOC109611641</name>
</gene>
<evidence type="ECO:0000256" key="2">
    <source>
        <dbReference type="ARBA" id="ARBA00022729"/>
    </source>
</evidence>
<dbReference type="Pfam" id="PF13855">
    <property type="entry name" value="LRR_8"/>
    <property type="match status" value="1"/>
</dbReference>
<feature type="compositionally biased region" description="Low complexity" evidence="4">
    <location>
        <begin position="357"/>
        <end position="367"/>
    </location>
</feature>
<evidence type="ECO:0000259" key="6">
    <source>
        <dbReference type="SMART" id="SM00082"/>
    </source>
</evidence>
<dbReference type="PANTHER" id="PTHR24369:SF211">
    <property type="entry name" value="LEUCINE-RICH REPEAT-CONTAINING PROTEIN 15-LIKE"/>
    <property type="match status" value="1"/>
</dbReference>
<sequence length="695" mass="78652">MKNIFRHKRATSLNKTSRANNAIPCTEHVPTCTLSCSGGTVSYVDEELEYLQTACYKKQLTLILENCTFTNGVLKATFFSGFYNLQELQIKNCNLASIQEGAFQKTTVANLLKLKLINNTITTLNDQTFGGLKTLEYFEFSQEALGQGKQFQGSKFLNPFAETLQWALVKQITIAETILNPHDWWLGVDFPSLTSLDLSHNNLRGILKVDTFQNMKALQDLHLEDCNLDKLDLAPFGVVGTLKSLNLNFNHLKSLDLHFLQDLHGRGIEVRLKGNEWHCDCENQEIMEYLRNLDTTTIHVEDLICFSPAEYHQMPMMDVSLVCEEESDTSTMATVASTTGETSTKFDGITTSMPPFTTTPSTTIASPGDKTPTSTIAPPTDNGTLLDCSYIKDSYELCFSLYIPAKFLNFTITISSATSVVITSLTPVNQFIQFIYFTNSKEAHNNTQQIARDQWKINDLQTGETYIFCVLSDIDNTIATPYDCQALYFDISLQGWLHSSDMYWLAMVLAVACINCYLLGIVLGYFLWRKKPNYNLNTIDYEEWLGKKSPLLLRMSSLSNNVAATYLNPTLTPDYDNDTTSQQLYNSFHKPPQEMAPTPPNKYGHILLPSPGYSKKIPNLNINSECNLTNSKIPNNRNCNCNGMETNIYEVVQDSMRRVEDHHLPVMCETKATINNYQLEDDVYHEIDHYEVVNY</sequence>
<keyword evidence="5" id="KW-0472">Membrane</keyword>
<keyword evidence="7" id="KW-1185">Reference proteome</keyword>
<organism evidence="7 8">
    <name type="scientific">Musca domestica</name>
    <name type="common">House fly</name>
    <dbReference type="NCBI Taxonomy" id="7370"/>
    <lineage>
        <taxon>Eukaryota</taxon>
        <taxon>Metazoa</taxon>
        <taxon>Ecdysozoa</taxon>
        <taxon>Arthropoda</taxon>
        <taxon>Hexapoda</taxon>
        <taxon>Insecta</taxon>
        <taxon>Pterygota</taxon>
        <taxon>Neoptera</taxon>
        <taxon>Endopterygota</taxon>
        <taxon>Diptera</taxon>
        <taxon>Brachycera</taxon>
        <taxon>Muscomorpha</taxon>
        <taxon>Muscoidea</taxon>
        <taxon>Muscidae</taxon>
        <taxon>Musca</taxon>
    </lineage>
</organism>
<reference evidence="8" key="1">
    <citation type="submission" date="2025-08" db="UniProtKB">
        <authorList>
            <consortium name="RefSeq"/>
        </authorList>
    </citation>
    <scope>IDENTIFICATION</scope>
    <source>
        <strain evidence="8">Aabys</strain>
        <tissue evidence="8">Whole body</tissue>
    </source>
</reference>
<proteinExistence type="predicted"/>
<evidence type="ECO:0000256" key="1">
    <source>
        <dbReference type="ARBA" id="ARBA00022614"/>
    </source>
</evidence>
<feature type="transmembrane region" description="Helical" evidence="5">
    <location>
        <begin position="502"/>
        <end position="528"/>
    </location>
</feature>
<dbReference type="Proteomes" id="UP001652621">
    <property type="component" value="Unplaced"/>
</dbReference>
<dbReference type="AlphaFoldDB" id="A0A9J7DBB3"/>
<dbReference type="InterPro" id="IPR001611">
    <property type="entry name" value="Leu-rich_rpt"/>
</dbReference>
<keyword evidence="2" id="KW-0732">Signal</keyword>
<keyword evidence="1" id="KW-0433">Leucine-rich repeat</keyword>
<dbReference type="GO" id="GO:0005886">
    <property type="term" value="C:plasma membrane"/>
    <property type="evidence" value="ECO:0007669"/>
    <property type="project" value="TreeGrafter"/>
</dbReference>
<dbReference type="InterPro" id="IPR000483">
    <property type="entry name" value="Cys-rich_flank_reg_C"/>
</dbReference>
<dbReference type="InterPro" id="IPR050541">
    <property type="entry name" value="LRR_TM_domain-containing"/>
</dbReference>
<dbReference type="KEGG" id="mde:109611641"/>
<dbReference type="VEuPathDB" id="VectorBase:MDOMA2_001125"/>
<dbReference type="VEuPathDB" id="VectorBase:MDOMA2_013560"/>
<feature type="region of interest" description="Disordered" evidence="4">
    <location>
        <begin position="357"/>
        <end position="378"/>
    </location>
</feature>
<dbReference type="GeneID" id="109611641"/>
<name>A0A9J7DBB3_MUSDO</name>
<keyword evidence="3" id="KW-0677">Repeat</keyword>
<evidence type="ECO:0000313" key="7">
    <source>
        <dbReference type="Proteomes" id="UP001652621"/>
    </source>
</evidence>
<evidence type="ECO:0000256" key="5">
    <source>
        <dbReference type="SAM" id="Phobius"/>
    </source>
</evidence>
<dbReference type="SUPFAM" id="SSF52058">
    <property type="entry name" value="L domain-like"/>
    <property type="match status" value="1"/>
</dbReference>
<dbReference type="PROSITE" id="PS51450">
    <property type="entry name" value="LRR"/>
    <property type="match status" value="2"/>
</dbReference>